<accession>A0ABS1E5D7</accession>
<keyword evidence="2 9" id="KW-0813">Transport</keyword>
<dbReference type="Pfam" id="PF02355">
    <property type="entry name" value="SecD_SecF_C"/>
    <property type="match status" value="1"/>
</dbReference>
<dbReference type="InterPro" id="IPR022813">
    <property type="entry name" value="SecD/SecF_arch_bac"/>
</dbReference>
<dbReference type="InterPro" id="IPR055344">
    <property type="entry name" value="SecD_SecF_C_bact"/>
</dbReference>
<comment type="caution">
    <text evidence="14">The sequence shown here is derived from an EMBL/GenBank/DDBJ whole genome shotgun (WGS) entry which is preliminary data.</text>
</comment>
<keyword evidence="15" id="KW-1185">Reference proteome</keyword>
<evidence type="ECO:0000256" key="5">
    <source>
        <dbReference type="ARBA" id="ARBA00022927"/>
    </source>
</evidence>
<keyword evidence="5 9" id="KW-0653">Protein transport</keyword>
<feature type="domain" description="Protein export membrane protein SecD/SecF C-terminal" evidence="10">
    <location>
        <begin position="437"/>
        <end position="597"/>
    </location>
</feature>
<dbReference type="Pfam" id="PF22599">
    <property type="entry name" value="SecDF_P1_head"/>
    <property type="match status" value="1"/>
</dbReference>
<evidence type="ECO:0000256" key="8">
    <source>
        <dbReference type="ARBA" id="ARBA00023136"/>
    </source>
</evidence>
<feature type="domain" description="Protein translocase subunit SecDF P1" evidence="12">
    <location>
        <begin position="229"/>
        <end position="288"/>
    </location>
</feature>
<dbReference type="NCBIfam" id="TIGR00916">
    <property type="entry name" value="2A0604s01"/>
    <property type="match status" value="1"/>
</dbReference>
<dbReference type="Pfam" id="PF13721">
    <property type="entry name" value="SecD-TM1"/>
    <property type="match status" value="1"/>
</dbReference>
<dbReference type="Gene3D" id="3.30.70.3400">
    <property type="match status" value="2"/>
</dbReference>
<evidence type="ECO:0000256" key="9">
    <source>
        <dbReference type="HAMAP-Rule" id="MF_01463"/>
    </source>
</evidence>
<reference evidence="14 15" key="1">
    <citation type="journal article" date="2020" name="Microorganisms">
        <title>Osmotic Adaptation and Compatible Solute Biosynthesis of Phototrophic Bacteria as Revealed from Genome Analyses.</title>
        <authorList>
            <person name="Imhoff J.F."/>
            <person name="Rahn T."/>
            <person name="Kunzel S."/>
            <person name="Keller A."/>
            <person name="Neulinger S.C."/>
        </authorList>
    </citation>
    <scope>NUCLEOTIDE SEQUENCE [LARGE SCALE GENOMIC DNA]</scope>
    <source>
        <strain evidence="14 15">DSM 15116</strain>
    </source>
</reference>
<dbReference type="PANTHER" id="PTHR30081:SF1">
    <property type="entry name" value="PROTEIN TRANSLOCASE SUBUNIT SECD"/>
    <property type="match status" value="1"/>
</dbReference>
<evidence type="ECO:0000256" key="3">
    <source>
        <dbReference type="ARBA" id="ARBA00022475"/>
    </source>
</evidence>
<feature type="domain" description="SecD export protein N-terminal TM" evidence="11">
    <location>
        <begin position="1"/>
        <end position="102"/>
    </location>
</feature>
<comment type="subunit">
    <text evidence="9">Forms a complex with SecF. Part of the essential Sec protein translocation apparatus which comprises SecA, SecYEG and auxiliary proteins SecDF-YajC and YidC.</text>
</comment>
<name>A0ABS1E5D7_9GAMM</name>
<evidence type="ECO:0000256" key="2">
    <source>
        <dbReference type="ARBA" id="ARBA00022448"/>
    </source>
</evidence>
<dbReference type="HAMAP" id="MF_01463_B">
    <property type="entry name" value="SecD_B"/>
    <property type="match status" value="1"/>
</dbReference>
<evidence type="ECO:0000256" key="1">
    <source>
        <dbReference type="ARBA" id="ARBA00004651"/>
    </source>
</evidence>
<feature type="transmembrane region" description="Helical" evidence="9">
    <location>
        <begin position="457"/>
        <end position="476"/>
    </location>
</feature>
<evidence type="ECO:0000259" key="11">
    <source>
        <dbReference type="Pfam" id="PF13721"/>
    </source>
</evidence>
<feature type="transmembrane region" description="Helical" evidence="9">
    <location>
        <begin position="481"/>
        <end position="501"/>
    </location>
</feature>
<dbReference type="InterPro" id="IPR005791">
    <property type="entry name" value="SecD"/>
</dbReference>
<comment type="function">
    <text evidence="9">Part of the Sec protein translocase complex. Interacts with the SecYEG preprotein conducting channel. SecDF uses the proton motive force (PMF) to complete protein translocation after the ATP-dependent function of SecA.</text>
</comment>
<dbReference type="Gene3D" id="1.20.1640.10">
    <property type="entry name" value="Multidrug efflux transporter AcrB transmembrane domain"/>
    <property type="match status" value="1"/>
</dbReference>
<dbReference type="Proteomes" id="UP000738126">
    <property type="component" value="Unassembled WGS sequence"/>
</dbReference>
<evidence type="ECO:0000313" key="14">
    <source>
        <dbReference type="EMBL" id="MBK1726409.1"/>
    </source>
</evidence>
<evidence type="ECO:0000259" key="12">
    <source>
        <dbReference type="Pfam" id="PF21760"/>
    </source>
</evidence>
<dbReference type="InterPro" id="IPR054384">
    <property type="entry name" value="SecDF_P1_head"/>
</dbReference>
<protein>
    <recommendedName>
        <fullName evidence="9">Protein translocase subunit SecD</fullName>
    </recommendedName>
</protein>
<dbReference type="PANTHER" id="PTHR30081">
    <property type="entry name" value="PROTEIN-EXPORT MEMBRANE PROTEIN SEC"/>
    <property type="match status" value="1"/>
</dbReference>
<dbReference type="InterPro" id="IPR048634">
    <property type="entry name" value="SecD_SecF_C"/>
</dbReference>
<evidence type="ECO:0000256" key="4">
    <source>
        <dbReference type="ARBA" id="ARBA00022692"/>
    </source>
</evidence>
<feature type="domain" description="SecDF P1 head subdomain" evidence="13">
    <location>
        <begin position="306"/>
        <end position="435"/>
    </location>
</feature>
<keyword evidence="8 9" id="KW-0472">Membrane</keyword>
<feature type="transmembrane region" description="Helical" evidence="9">
    <location>
        <begin position="507"/>
        <end position="528"/>
    </location>
</feature>
<dbReference type="Pfam" id="PF21760">
    <property type="entry name" value="SecD_1st"/>
    <property type="match status" value="1"/>
</dbReference>
<evidence type="ECO:0000256" key="6">
    <source>
        <dbReference type="ARBA" id="ARBA00022989"/>
    </source>
</evidence>
<keyword evidence="6 9" id="KW-1133">Transmembrane helix</keyword>
<feature type="transmembrane region" description="Helical" evidence="9">
    <location>
        <begin position="585"/>
        <end position="608"/>
    </location>
</feature>
<feature type="transmembrane region" description="Helical" evidence="9">
    <location>
        <begin position="549"/>
        <end position="573"/>
    </location>
</feature>
<dbReference type="InterPro" id="IPR048631">
    <property type="entry name" value="SecD_1st"/>
</dbReference>
<proteinExistence type="inferred from homology"/>
<keyword evidence="3 9" id="KW-1003">Cell membrane</keyword>
<evidence type="ECO:0000259" key="13">
    <source>
        <dbReference type="Pfam" id="PF22599"/>
    </source>
</evidence>
<dbReference type="RefSeq" id="WP_200257548.1">
    <property type="nucleotide sequence ID" value="NZ_NRSH01000041.1"/>
</dbReference>
<organism evidence="14 15">
    <name type="scientific">Halorhodospira neutriphila</name>
    <dbReference type="NCBI Taxonomy" id="168379"/>
    <lineage>
        <taxon>Bacteria</taxon>
        <taxon>Pseudomonadati</taxon>
        <taxon>Pseudomonadota</taxon>
        <taxon>Gammaproteobacteria</taxon>
        <taxon>Chromatiales</taxon>
        <taxon>Ectothiorhodospiraceae</taxon>
        <taxon>Halorhodospira</taxon>
    </lineage>
</organism>
<dbReference type="NCBIfam" id="TIGR01129">
    <property type="entry name" value="secD"/>
    <property type="match status" value="1"/>
</dbReference>
<dbReference type="EMBL" id="NRSH01000041">
    <property type="protein sequence ID" value="MBK1726409.1"/>
    <property type="molecule type" value="Genomic_DNA"/>
</dbReference>
<keyword evidence="4 9" id="KW-0812">Transmembrane</keyword>
<comment type="subcellular location">
    <subcellularLocation>
        <location evidence="1 9">Cell membrane</location>
        <topology evidence="1 9">Multi-pass membrane protein</topology>
    </subcellularLocation>
</comment>
<comment type="caution">
    <text evidence="9">Lacks conserved residue(s) required for the propagation of feature annotation.</text>
</comment>
<gene>
    <name evidence="9 14" type="primary">secD</name>
    <name evidence="14" type="ORF">CKO13_05100</name>
</gene>
<sequence length="618" mass="66763">MNRYPLWKYLLVVAVLAVGAVYALPNLFGEDPSVVVTTDDGGYPAESTRSEVLAFLEEREIPPMAAERRDQRWVLRYGSTDRQMRASDLVDGKLGAGHSVAMTLVPSTPEWLRALGAEPMFLGLDLRGGVHFLMEVDVEALIEDTVEGYQQDIRTLLRQERIRYTALELADGAAVRVAFRTPEAREQAAAAIEEGVEGVQLRTAEEGGEPLLIAAVGEQQRREMRDRAVQQNLTTLRNRVNELGIAEPVVQRQGARRIVIQLPGIQDPARAKEIIGTTATLEFRFVDESHFPYTGGADDPPPPGSELFPRREGGYVLLERDPILSGERITDASAAIGQQSGAPEVSVRLSGAGGRIMNRATRDRVGDHMAVLFSEQVSETELVDGEPQRVTRQEQEVISVATVQEALGSNFRITGLSSQEASDLALLLRSGSLAAPIRIVEERTIGPSLGAENVQRGFWAVTIGFLLVIGFMAAYYRVFGVVANLALLANLVIIVAILSMLQATLTLPGIAGIVLTVGMAVDANVLIFQRIREELKAGTAFQTAIDAGYAKALGTIADANITTLIAALVLWIFGSGPVKGFAVTLAIGLATSMFTAIIGTRAAINLIYGGRKLTELKI</sequence>
<evidence type="ECO:0000259" key="10">
    <source>
        <dbReference type="Pfam" id="PF02355"/>
    </source>
</evidence>
<comment type="similarity">
    <text evidence="9">Belongs to the SecD/SecF family. SecD subfamily.</text>
</comment>
<evidence type="ECO:0000256" key="7">
    <source>
        <dbReference type="ARBA" id="ARBA00023010"/>
    </source>
</evidence>
<evidence type="ECO:0000313" key="15">
    <source>
        <dbReference type="Proteomes" id="UP000738126"/>
    </source>
</evidence>
<keyword evidence="7 9" id="KW-0811">Translocation</keyword>
<dbReference type="Gene3D" id="3.30.1360.200">
    <property type="match status" value="1"/>
</dbReference>
<dbReference type="InterPro" id="IPR027398">
    <property type="entry name" value="SecD-TM"/>
</dbReference>
<dbReference type="SUPFAM" id="SSF82866">
    <property type="entry name" value="Multidrug efflux transporter AcrB transmembrane domain"/>
    <property type="match status" value="1"/>
</dbReference>